<evidence type="ECO:0000313" key="14">
    <source>
        <dbReference type="EMBL" id="EPD12831.1"/>
    </source>
</evidence>
<dbReference type="PANTHER" id="PTHR43394">
    <property type="entry name" value="ATP-DEPENDENT PERMEASE MDL1, MITOCHONDRIAL"/>
    <property type="match status" value="1"/>
</dbReference>
<dbReference type="GO" id="GO:0034040">
    <property type="term" value="F:ATPase-coupled lipid transmembrane transporter activity"/>
    <property type="evidence" value="ECO:0007669"/>
    <property type="project" value="InterPro"/>
</dbReference>
<evidence type="ECO:0000256" key="2">
    <source>
        <dbReference type="ARBA" id="ARBA00022448"/>
    </source>
</evidence>
<dbReference type="NCBIfam" id="TIGR02203">
    <property type="entry name" value="MsbA_lipidA"/>
    <property type="match status" value="1"/>
</dbReference>
<evidence type="ECO:0000256" key="8">
    <source>
        <dbReference type="ARBA" id="ARBA00022989"/>
    </source>
</evidence>
<organism evidence="14 15">
    <name type="scientific">Cycloclasticus pugetii</name>
    <dbReference type="NCBI Taxonomy" id="34068"/>
    <lineage>
        <taxon>Bacteria</taxon>
        <taxon>Pseudomonadati</taxon>
        <taxon>Pseudomonadota</taxon>
        <taxon>Gammaproteobacteria</taxon>
        <taxon>Thiotrichales</taxon>
        <taxon>Piscirickettsiaceae</taxon>
        <taxon>Cycloclasticus</taxon>
    </lineage>
</organism>
<dbReference type="InterPro" id="IPR011527">
    <property type="entry name" value="ABC1_TM_dom"/>
</dbReference>
<keyword evidence="10 11" id="KW-0472">Membrane</keyword>
<gene>
    <name evidence="14" type="ORF">L196_08176</name>
</gene>
<evidence type="ECO:0000259" key="13">
    <source>
        <dbReference type="PROSITE" id="PS50929"/>
    </source>
</evidence>
<dbReference type="SUPFAM" id="SSF52540">
    <property type="entry name" value="P-loop containing nucleoside triphosphate hydrolases"/>
    <property type="match status" value="1"/>
</dbReference>
<evidence type="ECO:0000256" key="4">
    <source>
        <dbReference type="ARBA" id="ARBA00022692"/>
    </source>
</evidence>
<dbReference type="EMBL" id="ASHL01000006">
    <property type="protein sequence ID" value="EPD12831.1"/>
    <property type="molecule type" value="Genomic_DNA"/>
</dbReference>
<evidence type="ECO:0000256" key="6">
    <source>
        <dbReference type="ARBA" id="ARBA00022840"/>
    </source>
</evidence>
<keyword evidence="2" id="KW-0813">Transport</keyword>
<evidence type="ECO:0000256" key="10">
    <source>
        <dbReference type="ARBA" id="ARBA00023136"/>
    </source>
</evidence>
<dbReference type="AlphaFoldDB" id="A0AB33Z0B6"/>
<feature type="transmembrane region" description="Helical" evidence="11">
    <location>
        <begin position="257"/>
        <end position="277"/>
    </location>
</feature>
<dbReference type="PANTHER" id="PTHR43394:SF1">
    <property type="entry name" value="ATP-BINDING CASSETTE SUB-FAMILY B MEMBER 10, MITOCHONDRIAL"/>
    <property type="match status" value="1"/>
</dbReference>
<feature type="transmembrane region" description="Helical" evidence="11">
    <location>
        <begin position="168"/>
        <end position="188"/>
    </location>
</feature>
<dbReference type="InterPro" id="IPR017871">
    <property type="entry name" value="ABC_transporter-like_CS"/>
</dbReference>
<comment type="caution">
    <text evidence="14">The sequence shown here is derived from an EMBL/GenBank/DDBJ whole genome shotgun (WGS) entry which is preliminary data.</text>
</comment>
<dbReference type="GO" id="GO:0005524">
    <property type="term" value="F:ATP binding"/>
    <property type="evidence" value="ECO:0007669"/>
    <property type="project" value="UniProtKB-KW"/>
</dbReference>
<keyword evidence="5" id="KW-0547">Nucleotide-binding</keyword>
<evidence type="ECO:0000256" key="3">
    <source>
        <dbReference type="ARBA" id="ARBA00022475"/>
    </source>
</evidence>
<evidence type="ECO:0000259" key="12">
    <source>
        <dbReference type="PROSITE" id="PS50893"/>
    </source>
</evidence>
<dbReference type="InterPro" id="IPR003593">
    <property type="entry name" value="AAA+_ATPase"/>
</dbReference>
<keyword evidence="15" id="KW-1185">Reference proteome</keyword>
<dbReference type="InterPro" id="IPR027417">
    <property type="entry name" value="P-loop_NTPase"/>
</dbReference>
<keyword evidence="3" id="KW-1003">Cell membrane</keyword>
<dbReference type="Gene3D" id="3.40.50.300">
    <property type="entry name" value="P-loop containing nucleotide triphosphate hydrolases"/>
    <property type="match status" value="1"/>
</dbReference>
<dbReference type="InterPro" id="IPR003439">
    <property type="entry name" value="ABC_transporter-like_ATP-bd"/>
</dbReference>
<dbReference type="InterPro" id="IPR036640">
    <property type="entry name" value="ABC1_TM_sf"/>
</dbReference>
<feature type="domain" description="ABC transmembrane type-1" evidence="13">
    <location>
        <begin position="33"/>
        <end position="311"/>
    </location>
</feature>
<reference evidence="14 15" key="1">
    <citation type="journal article" date="2013" name="Genome Announc.">
        <title>Genome Sequence of the Pyrene- and Fluoranthene-Degrading Bacterium Cycloclasticus sp. Strain PY97M.</title>
        <authorList>
            <person name="Cui Z."/>
            <person name="Xu G."/>
            <person name="Li Q."/>
            <person name="Gao W."/>
            <person name="Zheng L."/>
        </authorList>
    </citation>
    <scope>NUCLEOTIDE SEQUENCE [LARGE SCALE GENOMIC DNA]</scope>
    <source>
        <strain evidence="14 15">PY97M</strain>
    </source>
</reference>
<evidence type="ECO:0000256" key="7">
    <source>
        <dbReference type="ARBA" id="ARBA00022967"/>
    </source>
</evidence>
<dbReference type="PROSITE" id="PS00211">
    <property type="entry name" value="ABC_TRANSPORTER_1"/>
    <property type="match status" value="1"/>
</dbReference>
<dbReference type="GO" id="GO:0005886">
    <property type="term" value="C:plasma membrane"/>
    <property type="evidence" value="ECO:0007669"/>
    <property type="project" value="UniProtKB-SubCell"/>
</dbReference>
<dbReference type="RefSeq" id="WP_016390602.1">
    <property type="nucleotide sequence ID" value="NZ_KE646808.1"/>
</dbReference>
<evidence type="ECO:0000256" key="9">
    <source>
        <dbReference type="ARBA" id="ARBA00023055"/>
    </source>
</evidence>
<dbReference type="GO" id="GO:0016887">
    <property type="term" value="F:ATP hydrolysis activity"/>
    <property type="evidence" value="ECO:0007669"/>
    <property type="project" value="InterPro"/>
</dbReference>
<dbReference type="InterPro" id="IPR039421">
    <property type="entry name" value="Type_1_exporter"/>
</dbReference>
<dbReference type="SMART" id="SM00382">
    <property type="entry name" value="AAA"/>
    <property type="match status" value="1"/>
</dbReference>
<feature type="domain" description="ABC transporter" evidence="12">
    <location>
        <begin position="343"/>
        <end position="579"/>
    </location>
</feature>
<dbReference type="InterPro" id="IPR011917">
    <property type="entry name" value="ABC_transpr_lipidA"/>
</dbReference>
<feature type="transmembrane region" description="Helical" evidence="11">
    <location>
        <begin position="68"/>
        <end position="93"/>
    </location>
</feature>
<dbReference type="PROSITE" id="PS50893">
    <property type="entry name" value="ABC_TRANSPORTER_2"/>
    <property type="match status" value="1"/>
</dbReference>
<keyword evidence="9" id="KW-0445">Lipid transport</keyword>
<dbReference type="PROSITE" id="PS50929">
    <property type="entry name" value="ABC_TM1F"/>
    <property type="match status" value="1"/>
</dbReference>
<dbReference type="CDD" id="cd18552">
    <property type="entry name" value="ABC_6TM_MsbA_like"/>
    <property type="match status" value="1"/>
</dbReference>
<dbReference type="Pfam" id="PF00005">
    <property type="entry name" value="ABC_tran"/>
    <property type="match status" value="1"/>
</dbReference>
<name>A0AB33Z0B6_9GAMM</name>
<evidence type="ECO:0000313" key="15">
    <source>
        <dbReference type="Proteomes" id="UP000015462"/>
    </source>
</evidence>
<accession>A0AB33Z0B6</accession>
<dbReference type="GO" id="GO:0015421">
    <property type="term" value="F:ABC-type oligopeptide transporter activity"/>
    <property type="evidence" value="ECO:0007669"/>
    <property type="project" value="TreeGrafter"/>
</dbReference>
<dbReference type="Gene3D" id="1.20.1560.10">
    <property type="entry name" value="ABC transporter type 1, transmembrane domain"/>
    <property type="match status" value="1"/>
</dbReference>
<evidence type="ECO:0000256" key="5">
    <source>
        <dbReference type="ARBA" id="ARBA00022741"/>
    </source>
</evidence>
<sequence length="584" mass="64901">MNKQTKKAPSSTSIKIYLRLLEYVWPYWKPFSVSLLGFLIFALTQPALAALMEYLVDSLQAENRSEIYWVPLATICIVFFRGIGSYLGSYYIAKVANNIVHTLRREIFNKYTTLPNSYFEDQNSGHLLSRVTYNVSQVTSAATDAIKIIVREGLTVIGLLAYLLYMNWALSLIFLAIAPVIGLLVRYAGKRFKAISKRIQTSMGDITHVSSELINNYRVVRSFGGEEYEKERFKDASFSNFRQAMKMVQTSAINTPVLQLIVSSALALMIYLALLFMTNASPGEFIAYITAAGLMPKPIRQLSEVNANIQKGIAGAESIFEIFDTQPEKDTGTYTTDSVTGHIEIKHLKFTYPATDKMVLNDINIDIKPGMMIALVGKSGSGKTTLANLIPRFYPHQQGEIFLDGVEINNYTLKNLRQHIALVTQNITLFNDTIANNIAYGGLRGTPLDDIKKAASDANASEFIEQLPNGWDTLVGENGLKLSGGQRQRIAIARALLKDAPILILDEATSALDTESEQLIQNALEKAMKNRTTIVIAHRLSTIQNADEILIMDNGKVIESGTHKILLESNGAYTKLLKNQVKNT</sequence>
<keyword evidence="4 11" id="KW-0812">Transmembrane</keyword>
<keyword evidence="7" id="KW-1278">Translocase</keyword>
<dbReference type="FunFam" id="3.40.50.300:FF:000140">
    <property type="entry name" value="Lipid A export ATP-binding/permease protein MsbA"/>
    <property type="match status" value="1"/>
</dbReference>
<proteinExistence type="predicted"/>
<evidence type="ECO:0000256" key="11">
    <source>
        <dbReference type="SAM" id="Phobius"/>
    </source>
</evidence>
<keyword evidence="6 14" id="KW-0067">ATP-binding</keyword>
<comment type="subcellular location">
    <subcellularLocation>
        <location evidence="1">Cell membrane</location>
        <topology evidence="1">Multi-pass membrane protein</topology>
    </subcellularLocation>
</comment>
<feature type="transmembrane region" description="Helical" evidence="11">
    <location>
        <begin position="31"/>
        <end position="56"/>
    </location>
</feature>
<protein>
    <submittedName>
        <fullName evidence="14">Lipid A ABC transporter ATP-binding protein/permease</fullName>
    </submittedName>
</protein>
<dbReference type="SUPFAM" id="SSF90123">
    <property type="entry name" value="ABC transporter transmembrane region"/>
    <property type="match status" value="1"/>
</dbReference>
<evidence type="ECO:0000256" key="1">
    <source>
        <dbReference type="ARBA" id="ARBA00004651"/>
    </source>
</evidence>
<dbReference type="Proteomes" id="UP000015462">
    <property type="component" value="Unassembled WGS sequence"/>
</dbReference>
<dbReference type="Pfam" id="PF00664">
    <property type="entry name" value="ABC_membrane"/>
    <property type="match status" value="1"/>
</dbReference>
<keyword evidence="8 11" id="KW-1133">Transmembrane helix</keyword>